<sequence length="1112" mass="122225">MSPFNQQRILVSGFKEKPEALAVHGDRLYVGTATGNLHVYAVDDSPERTEPLELVEVKKNLTKRSIDQLAVIKDLNSLVSLSESLVTLHALPQLISPTPLTQAKDAFCFQLHSSVQHLPPDDPKTIPTLVTHLIVGCRRRVVLYTWKDGEAQDVKETPLPHSARRIIFVDPHTVCFAYSSTEHALFSLTTMTATDLSTPVPNTASAMAFSKYTGYMTLGLGGKQALKPAVCKIGEGEVLVVKENEGYPLNTEGKSSRAYITWTAPPEDVVYIKPYIISSLPPGATSPTSPTPTTTPSLQIRSSIAKLPFQTLVYPFAPTPQPTSPTSSPPSTSLPSQTTTTAAATTTTTVQSTAPVAAATLRLLTPSSSSKTPCLLAVSTPTDRTIAASEGSTVWKFPLLPWVEQVERLTDEGEYGDALTLLESLDEGVVSDKTTKLTLIRALHASSLFRTAQFEKAIKIFNELDVNPAKVVALYPESISGRLAVGEEEWTVLFGGRKVVSPSGGKDIPPLGKKDSEGETTDAPDALPSPPFESRPTSPPFDASEKDTSSVTSGEQATTALENVLGGLESALPVAGSIRGRLKHLGGFIGGGVGVGGIGAGGGGAKADDDTASIRSTHSTSNSATRKKGSLPPVSNDLTRSLEALLLFLPSRRSVLDALLSSLHITPEESHKFPPLSETSVQELFALPPLPNSPSTTNFTSLTPEQLLRCAQVVDTALFKAYLVVRPGMVGALCRRYNWCEVGEVEEELRAREKYLELIDLYHGKRMHSKALALLRELSEKESNPQDKVEPSIRYLQKLGPEHLDHIFETSRWVFAEDEDMGLEIYTSEELELPRDAVIDFLERMSKPICVRYIEFLIEECGEQTSAVHDRLASLYLSIVLDAQKQKNSDVESRFYEKLLGFINGSERLSVDRLYGQISSYDLFEARALLLGRLERHDQALELYVYRLQDYTKAEEYCKRVYLPTGPTSQVYLILLRTYLRPTIKRPPPDLLKPAMDLMCRHSPRLDSAEALDLIPPLVTVQEVQTFLKDALHAPVFDSRVITEISRARDEQVSRRLMILQSKRVKVVDSRICPNCHKRIGNNSVIAVHSPRGEVTHYQCREDFSKKVNARK</sequence>
<evidence type="ECO:0000256" key="1">
    <source>
        <dbReference type="ARBA" id="ARBA00004184"/>
    </source>
</evidence>
<keyword evidence="8" id="KW-1185">Reference proteome</keyword>
<feature type="region of interest" description="Disordered" evidence="5">
    <location>
        <begin position="602"/>
        <end position="634"/>
    </location>
</feature>
<dbReference type="Proteomes" id="UP000305067">
    <property type="component" value="Unassembled WGS sequence"/>
</dbReference>
<evidence type="ECO:0000313" key="8">
    <source>
        <dbReference type="Proteomes" id="UP000305067"/>
    </source>
</evidence>
<dbReference type="GO" id="GO:0006886">
    <property type="term" value="P:intracellular protein transport"/>
    <property type="evidence" value="ECO:0007669"/>
    <property type="project" value="UniProtKB-UniRule"/>
</dbReference>
<feature type="repeat" description="CHCR" evidence="4">
    <location>
        <begin position="826"/>
        <end position="984"/>
    </location>
</feature>
<dbReference type="GO" id="GO:0006914">
    <property type="term" value="P:autophagy"/>
    <property type="evidence" value="ECO:0007669"/>
    <property type="project" value="TreeGrafter"/>
</dbReference>
<comment type="subcellular location">
    <subcellularLocation>
        <location evidence="1">Endomembrane system</location>
        <topology evidence="1">Peripheral membrane protein</topology>
    </subcellularLocation>
</comment>
<feature type="compositionally biased region" description="Low complexity" evidence="5">
    <location>
        <begin position="324"/>
        <end position="350"/>
    </location>
</feature>
<dbReference type="InterPro" id="IPR001180">
    <property type="entry name" value="CNH_dom"/>
</dbReference>
<dbReference type="STRING" id="1884261.A0A5C3R0H1"/>
<feature type="compositionally biased region" description="Pro residues" evidence="5">
    <location>
        <begin position="527"/>
        <end position="539"/>
    </location>
</feature>
<dbReference type="SUPFAM" id="SSF69322">
    <property type="entry name" value="Tricorn protease domain 2"/>
    <property type="match status" value="1"/>
</dbReference>
<dbReference type="InterPro" id="IPR019453">
    <property type="entry name" value="VPS39/TGFA1_Znf"/>
</dbReference>
<dbReference type="PANTHER" id="PTHR12894">
    <property type="entry name" value="CNH DOMAIN CONTAINING"/>
    <property type="match status" value="1"/>
</dbReference>
<dbReference type="PROSITE" id="PS50219">
    <property type="entry name" value="CNH"/>
    <property type="match status" value="1"/>
</dbReference>
<proteinExistence type="inferred from homology"/>
<dbReference type="AlphaFoldDB" id="A0A5C3R0H1"/>
<evidence type="ECO:0000256" key="2">
    <source>
        <dbReference type="ARBA" id="ARBA00023136"/>
    </source>
</evidence>
<dbReference type="EMBL" id="ML178819">
    <property type="protein sequence ID" value="TFL04184.1"/>
    <property type="molecule type" value="Genomic_DNA"/>
</dbReference>
<dbReference type="GO" id="GO:0000329">
    <property type="term" value="C:fungal-type vacuole membrane"/>
    <property type="evidence" value="ECO:0007669"/>
    <property type="project" value="TreeGrafter"/>
</dbReference>
<dbReference type="Pfam" id="PF10367">
    <property type="entry name" value="zf-Vps39_C"/>
    <property type="match status" value="1"/>
</dbReference>
<feature type="region of interest" description="Disordered" evidence="5">
    <location>
        <begin position="503"/>
        <end position="555"/>
    </location>
</feature>
<organism evidence="7 8">
    <name type="scientific">Pterulicium gracile</name>
    <dbReference type="NCBI Taxonomy" id="1884261"/>
    <lineage>
        <taxon>Eukaryota</taxon>
        <taxon>Fungi</taxon>
        <taxon>Dikarya</taxon>
        <taxon>Basidiomycota</taxon>
        <taxon>Agaricomycotina</taxon>
        <taxon>Agaricomycetes</taxon>
        <taxon>Agaricomycetidae</taxon>
        <taxon>Agaricales</taxon>
        <taxon>Pleurotineae</taxon>
        <taxon>Pterulaceae</taxon>
        <taxon>Pterulicium</taxon>
    </lineage>
</organism>
<feature type="compositionally biased region" description="Polar residues" evidence="5">
    <location>
        <begin position="613"/>
        <end position="624"/>
    </location>
</feature>
<dbReference type="InterPro" id="IPR032914">
    <property type="entry name" value="Vam6/VPS39/TRAP1"/>
</dbReference>
<accession>A0A5C3R0H1</accession>
<gene>
    <name evidence="7" type="ORF">BDV98DRAFT_591033</name>
</gene>
<keyword evidence="2" id="KW-0472">Membrane</keyword>
<feature type="domain" description="CNH" evidence="6">
    <location>
        <begin position="15"/>
        <end position="327"/>
    </location>
</feature>
<evidence type="ECO:0000256" key="3">
    <source>
        <dbReference type="ARBA" id="ARBA00038201"/>
    </source>
</evidence>
<evidence type="ECO:0000256" key="5">
    <source>
        <dbReference type="SAM" id="MobiDB-lite"/>
    </source>
</evidence>
<protein>
    <recommendedName>
        <fullName evidence="6">CNH domain-containing protein</fullName>
    </recommendedName>
</protein>
<dbReference type="InterPro" id="IPR000547">
    <property type="entry name" value="Clathrin_H-chain/VPS_repeat"/>
</dbReference>
<evidence type="ECO:0000256" key="4">
    <source>
        <dbReference type="PROSITE-ProRule" id="PRU01006"/>
    </source>
</evidence>
<dbReference type="PROSITE" id="PS50236">
    <property type="entry name" value="CHCR"/>
    <property type="match status" value="1"/>
</dbReference>
<feature type="region of interest" description="Disordered" evidence="5">
    <location>
        <begin position="316"/>
        <end position="350"/>
    </location>
</feature>
<dbReference type="PANTHER" id="PTHR12894:SF49">
    <property type="entry name" value="VAM6_VPS39-LIKE PROTEIN"/>
    <property type="match status" value="1"/>
</dbReference>
<name>A0A5C3R0H1_9AGAR</name>
<dbReference type="InterPro" id="IPR019452">
    <property type="entry name" value="VPS39/TGF_beta_rcpt-assoc_1"/>
</dbReference>
<evidence type="ECO:0000259" key="6">
    <source>
        <dbReference type="PROSITE" id="PS50219"/>
    </source>
</evidence>
<comment type="similarity">
    <text evidence="3">Belongs to the VAM6/VPS39 family.</text>
</comment>
<dbReference type="Pfam" id="PF10366">
    <property type="entry name" value="Vps39_1"/>
    <property type="match status" value="1"/>
</dbReference>
<dbReference type="GO" id="GO:0034058">
    <property type="term" value="P:endosomal vesicle fusion"/>
    <property type="evidence" value="ECO:0007669"/>
    <property type="project" value="TreeGrafter"/>
</dbReference>
<dbReference type="Pfam" id="PF00780">
    <property type="entry name" value="CNH"/>
    <property type="match status" value="1"/>
</dbReference>
<reference evidence="7 8" key="1">
    <citation type="journal article" date="2019" name="Nat. Ecol. Evol.">
        <title>Megaphylogeny resolves global patterns of mushroom evolution.</title>
        <authorList>
            <person name="Varga T."/>
            <person name="Krizsan K."/>
            <person name="Foldi C."/>
            <person name="Dima B."/>
            <person name="Sanchez-Garcia M."/>
            <person name="Sanchez-Ramirez S."/>
            <person name="Szollosi G.J."/>
            <person name="Szarkandi J.G."/>
            <person name="Papp V."/>
            <person name="Albert L."/>
            <person name="Andreopoulos W."/>
            <person name="Angelini C."/>
            <person name="Antonin V."/>
            <person name="Barry K.W."/>
            <person name="Bougher N.L."/>
            <person name="Buchanan P."/>
            <person name="Buyck B."/>
            <person name="Bense V."/>
            <person name="Catcheside P."/>
            <person name="Chovatia M."/>
            <person name="Cooper J."/>
            <person name="Damon W."/>
            <person name="Desjardin D."/>
            <person name="Finy P."/>
            <person name="Geml J."/>
            <person name="Haridas S."/>
            <person name="Hughes K."/>
            <person name="Justo A."/>
            <person name="Karasinski D."/>
            <person name="Kautmanova I."/>
            <person name="Kiss B."/>
            <person name="Kocsube S."/>
            <person name="Kotiranta H."/>
            <person name="LaButti K.M."/>
            <person name="Lechner B.E."/>
            <person name="Liimatainen K."/>
            <person name="Lipzen A."/>
            <person name="Lukacs Z."/>
            <person name="Mihaltcheva S."/>
            <person name="Morgado L.N."/>
            <person name="Niskanen T."/>
            <person name="Noordeloos M.E."/>
            <person name="Ohm R.A."/>
            <person name="Ortiz-Santana B."/>
            <person name="Ovrebo C."/>
            <person name="Racz N."/>
            <person name="Riley R."/>
            <person name="Savchenko A."/>
            <person name="Shiryaev A."/>
            <person name="Soop K."/>
            <person name="Spirin V."/>
            <person name="Szebenyi C."/>
            <person name="Tomsovsky M."/>
            <person name="Tulloss R.E."/>
            <person name="Uehling J."/>
            <person name="Grigoriev I.V."/>
            <person name="Vagvolgyi C."/>
            <person name="Papp T."/>
            <person name="Martin F.M."/>
            <person name="Miettinen O."/>
            <person name="Hibbett D.S."/>
            <person name="Nagy L.G."/>
        </authorList>
    </citation>
    <scope>NUCLEOTIDE SEQUENCE [LARGE SCALE GENOMIC DNA]</scope>
    <source>
        <strain evidence="7 8">CBS 309.79</strain>
    </source>
</reference>
<dbReference type="OrthoDB" id="5325112at2759"/>
<dbReference type="GO" id="GO:0012505">
    <property type="term" value="C:endomembrane system"/>
    <property type="evidence" value="ECO:0007669"/>
    <property type="project" value="UniProtKB-SubCell"/>
</dbReference>
<evidence type="ECO:0000313" key="7">
    <source>
        <dbReference type="EMBL" id="TFL04184.1"/>
    </source>
</evidence>